<gene>
    <name evidence="1" type="ORF">BJX66DRAFT_289002</name>
</gene>
<protein>
    <submittedName>
        <fullName evidence="1">Uncharacterized protein</fullName>
    </submittedName>
</protein>
<evidence type="ECO:0000313" key="1">
    <source>
        <dbReference type="EMBL" id="KAL2801091.1"/>
    </source>
</evidence>
<proteinExistence type="predicted"/>
<reference evidence="1 2" key="1">
    <citation type="submission" date="2024-07" db="EMBL/GenBank/DDBJ databases">
        <title>Section-level genome sequencing and comparative genomics of Aspergillus sections Usti and Cavernicolus.</title>
        <authorList>
            <consortium name="Lawrence Berkeley National Laboratory"/>
            <person name="Nybo J.L."/>
            <person name="Vesth T.C."/>
            <person name="Theobald S."/>
            <person name="Frisvad J.C."/>
            <person name="Larsen T.O."/>
            <person name="Kjaerboelling I."/>
            <person name="Rothschild-Mancinelli K."/>
            <person name="Lyhne E.K."/>
            <person name="Kogle M.E."/>
            <person name="Barry K."/>
            <person name="Clum A."/>
            <person name="Na H."/>
            <person name="Ledsgaard L."/>
            <person name="Lin J."/>
            <person name="Lipzen A."/>
            <person name="Kuo A."/>
            <person name="Riley R."/>
            <person name="Mondo S."/>
            <person name="Labutti K."/>
            <person name="Haridas S."/>
            <person name="Pangalinan J."/>
            <person name="Salamov A.A."/>
            <person name="Simmons B.A."/>
            <person name="Magnuson J.K."/>
            <person name="Chen J."/>
            <person name="Drula E."/>
            <person name="Henrissat B."/>
            <person name="Wiebenga A."/>
            <person name="Lubbers R.J."/>
            <person name="Gomes A.C."/>
            <person name="Makela M.R."/>
            <person name="Stajich J."/>
            <person name="Grigoriev I.V."/>
            <person name="Mortensen U.H."/>
            <person name="De Vries R.P."/>
            <person name="Baker S.E."/>
            <person name="Andersen M.R."/>
        </authorList>
    </citation>
    <scope>NUCLEOTIDE SEQUENCE [LARGE SCALE GENOMIC DNA]</scope>
    <source>
        <strain evidence="1 2">CBS 209.92</strain>
    </source>
</reference>
<accession>A0ABR4GQE0</accession>
<keyword evidence="2" id="KW-1185">Reference proteome</keyword>
<dbReference type="Proteomes" id="UP001610563">
    <property type="component" value="Unassembled WGS sequence"/>
</dbReference>
<evidence type="ECO:0000313" key="2">
    <source>
        <dbReference type="Proteomes" id="UP001610563"/>
    </source>
</evidence>
<dbReference type="EMBL" id="JBFTWV010000001">
    <property type="protein sequence ID" value="KAL2801091.1"/>
    <property type="molecule type" value="Genomic_DNA"/>
</dbReference>
<name>A0ABR4GQE0_9EURO</name>
<sequence length="319" mass="36002">MAKGKVLLKALEYMENLYHKALEQKATPEEKKEHEAVTGLVRSLSQKGASLAIGDFEEQMLMAIFGVREATGNSPSLKISRKELICLPIPLETVLTDFETVTRGSKDNETKLRSRFDVIFYLTHADTQRSAYYRNNELITPRVAQHIDEVHFATEKQISQTITYQQAQRHLNGFMDYTLWWGHQDDLETNLVVVEAKALGGASLGMKQALVSMAMIHSARKKSGKKDCRIFGIGTDSFDFFFLAIDNDSTWGSHYVRWRSTAEKIEIVSRIAKMIREAAALVPTSNRASIDSADSVRSQTGCKIEDVAMKGVEEEEEEW</sequence>
<comment type="caution">
    <text evidence="1">The sequence shown here is derived from an EMBL/GenBank/DDBJ whole genome shotgun (WGS) entry which is preliminary data.</text>
</comment>
<organism evidence="1 2">
    <name type="scientific">Aspergillus keveii</name>
    <dbReference type="NCBI Taxonomy" id="714993"/>
    <lineage>
        <taxon>Eukaryota</taxon>
        <taxon>Fungi</taxon>
        <taxon>Dikarya</taxon>
        <taxon>Ascomycota</taxon>
        <taxon>Pezizomycotina</taxon>
        <taxon>Eurotiomycetes</taxon>
        <taxon>Eurotiomycetidae</taxon>
        <taxon>Eurotiales</taxon>
        <taxon>Aspergillaceae</taxon>
        <taxon>Aspergillus</taxon>
        <taxon>Aspergillus subgen. Nidulantes</taxon>
    </lineage>
</organism>